<dbReference type="Pfam" id="PF00702">
    <property type="entry name" value="Hydrolase"/>
    <property type="match status" value="1"/>
</dbReference>
<dbReference type="RefSeq" id="WP_341424013.1">
    <property type="nucleotide sequence ID" value="NZ_JBBUTG010000001.1"/>
</dbReference>
<dbReference type="InterPro" id="IPR023214">
    <property type="entry name" value="HAD_sf"/>
</dbReference>
<dbReference type="Gene3D" id="3.40.50.1000">
    <property type="entry name" value="HAD superfamily/HAD-like"/>
    <property type="match status" value="1"/>
</dbReference>
<dbReference type="GO" id="GO:0016787">
    <property type="term" value="F:hydrolase activity"/>
    <property type="evidence" value="ECO:0007669"/>
    <property type="project" value="UniProtKB-KW"/>
</dbReference>
<dbReference type="InterPro" id="IPR023198">
    <property type="entry name" value="PGP-like_dom2"/>
</dbReference>
<name>A0ABU9BIA5_9BURK</name>
<evidence type="ECO:0000313" key="2">
    <source>
        <dbReference type="Proteomes" id="UP001371218"/>
    </source>
</evidence>
<dbReference type="InterPro" id="IPR006439">
    <property type="entry name" value="HAD-SF_hydro_IA"/>
</dbReference>
<dbReference type="SFLD" id="SFLDS00003">
    <property type="entry name" value="Haloacid_Dehalogenase"/>
    <property type="match status" value="1"/>
</dbReference>
<dbReference type="PANTHER" id="PTHR42896:SF2">
    <property type="entry name" value="CBBY-LIKE PROTEIN"/>
    <property type="match status" value="1"/>
</dbReference>
<dbReference type="EMBL" id="JBBUTG010000001">
    <property type="protein sequence ID" value="MEK8029679.1"/>
    <property type="molecule type" value="Genomic_DNA"/>
</dbReference>
<gene>
    <name evidence="1" type="ORF">AACH06_02505</name>
</gene>
<dbReference type="InterPro" id="IPR044999">
    <property type="entry name" value="CbbY-like"/>
</dbReference>
<accession>A0ABU9BIA5</accession>
<comment type="caution">
    <text evidence="1">The sequence shown here is derived from an EMBL/GenBank/DDBJ whole genome shotgun (WGS) entry which is preliminary data.</text>
</comment>
<organism evidence="1 2">
    <name type="scientific">Ideonella lacteola</name>
    <dbReference type="NCBI Taxonomy" id="2984193"/>
    <lineage>
        <taxon>Bacteria</taxon>
        <taxon>Pseudomonadati</taxon>
        <taxon>Pseudomonadota</taxon>
        <taxon>Betaproteobacteria</taxon>
        <taxon>Burkholderiales</taxon>
        <taxon>Sphaerotilaceae</taxon>
        <taxon>Ideonella</taxon>
    </lineage>
</organism>
<dbReference type="PANTHER" id="PTHR42896">
    <property type="entry name" value="XYLULOSE-1,5-BISPHOSPHATE (XUBP) PHOSPHATASE"/>
    <property type="match status" value="1"/>
</dbReference>
<keyword evidence="1" id="KW-0378">Hydrolase</keyword>
<dbReference type="NCBIfam" id="TIGR01509">
    <property type="entry name" value="HAD-SF-IA-v3"/>
    <property type="match status" value="1"/>
</dbReference>
<dbReference type="Gene3D" id="1.10.150.240">
    <property type="entry name" value="Putative phosphatase, domain 2"/>
    <property type="match status" value="1"/>
</dbReference>
<dbReference type="InterPro" id="IPR036412">
    <property type="entry name" value="HAD-like_sf"/>
</dbReference>
<dbReference type="Proteomes" id="UP001371218">
    <property type="component" value="Unassembled WGS sequence"/>
</dbReference>
<reference evidence="1 2" key="1">
    <citation type="submission" date="2024-04" db="EMBL/GenBank/DDBJ databases">
        <title>Novel species of the genus Ideonella isolated from streams.</title>
        <authorList>
            <person name="Lu H."/>
        </authorList>
    </citation>
    <scope>NUCLEOTIDE SEQUENCE [LARGE SCALE GENOMIC DNA]</scope>
    <source>
        <strain evidence="1 2">DXS29W</strain>
    </source>
</reference>
<protein>
    <submittedName>
        <fullName evidence="1">HAD-IA family hydrolase</fullName>
    </submittedName>
</protein>
<proteinExistence type="predicted"/>
<dbReference type="SUPFAM" id="SSF56784">
    <property type="entry name" value="HAD-like"/>
    <property type="match status" value="1"/>
</dbReference>
<dbReference type="PRINTS" id="PR00413">
    <property type="entry name" value="HADHALOGNASE"/>
</dbReference>
<keyword evidence="2" id="KW-1185">Reference proteome</keyword>
<sequence>MSNPSTRIEALLWDVDGTLAETERDGHRVAFNHAFEALGLPWRWGVERYGELLAVSGGRERVLHDLASRSDAPVLPAERDALARAVHQRKNALYAEIVRSGVVTLRPGVTELLQECRSLGVRLAITTTTSRANVEALLRASLGGEWLGWFETLVCGEDVRAKKPDPEVFHIAVQRLRLSPLRCLAIEDSPGGVAAAHAAEVPVVVTRSSYFANATVEGAIAIGPGLDQRAGWRPAAPRGGDPARITFDDLSQWHMAMDEVSAFG</sequence>
<evidence type="ECO:0000313" key="1">
    <source>
        <dbReference type="EMBL" id="MEK8029679.1"/>
    </source>
</evidence>
<dbReference type="SFLD" id="SFLDG01129">
    <property type="entry name" value="C1.5:_HAD__Beta-PGM__Phosphata"/>
    <property type="match status" value="1"/>
</dbReference>